<dbReference type="EMBL" id="CH916366">
    <property type="protein sequence ID" value="EDV97144.1"/>
    <property type="molecule type" value="Genomic_DNA"/>
</dbReference>
<keyword evidence="1" id="KW-0479">Metal-binding</keyword>
<dbReference type="OMA" id="NGHEMFY"/>
<evidence type="ECO:0000259" key="5">
    <source>
        <dbReference type="PROSITE" id="PS01360"/>
    </source>
</evidence>
<dbReference type="InterPro" id="IPR046824">
    <property type="entry name" value="Mss51-like_C"/>
</dbReference>
<evidence type="ECO:0000313" key="7">
    <source>
        <dbReference type="Proteomes" id="UP000001070"/>
    </source>
</evidence>
<proteinExistence type="predicted"/>
<dbReference type="Pfam" id="PF13824">
    <property type="entry name" value="zf-Mss51"/>
    <property type="match status" value="1"/>
</dbReference>
<dbReference type="PANTHER" id="PTHR28069:SF2">
    <property type="entry name" value="GH20023P"/>
    <property type="match status" value="1"/>
</dbReference>
<dbReference type="HOGENOM" id="CLU_031420_0_0_1"/>
<feature type="domain" description="MYND-type" evidence="5">
    <location>
        <begin position="176"/>
        <end position="215"/>
    </location>
</feature>
<evidence type="ECO:0000256" key="4">
    <source>
        <dbReference type="SAM" id="MobiDB-lite"/>
    </source>
</evidence>
<gene>
    <name evidence="6" type="primary">Dgri\GH14830</name>
    <name evidence="6" type="ORF">Dgri_GH14830</name>
</gene>
<dbReference type="eggNOG" id="ENOG502S5VW">
    <property type="taxonomic scope" value="Eukaryota"/>
</dbReference>
<dbReference type="PhylomeDB" id="B4J2X4"/>
<dbReference type="GO" id="GO:0008270">
    <property type="term" value="F:zinc ion binding"/>
    <property type="evidence" value="ECO:0007669"/>
    <property type="project" value="UniProtKB-KW"/>
</dbReference>
<keyword evidence="7" id="KW-1185">Reference proteome</keyword>
<evidence type="ECO:0000313" key="6">
    <source>
        <dbReference type="EMBL" id="EDV97144.1"/>
    </source>
</evidence>
<organism evidence="7">
    <name type="scientific">Drosophila grimshawi</name>
    <name type="common">Hawaiian fruit fly</name>
    <name type="synonym">Idiomyia grimshawi</name>
    <dbReference type="NCBI Taxonomy" id="7222"/>
    <lineage>
        <taxon>Eukaryota</taxon>
        <taxon>Metazoa</taxon>
        <taxon>Ecdysozoa</taxon>
        <taxon>Arthropoda</taxon>
        <taxon>Hexapoda</taxon>
        <taxon>Insecta</taxon>
        <taxon>Pterygota</taxon>
        <taxon>Neoptera</taxon>
        <taxon>Endopterygota</taxon>
        <taxon>Diptera</taxon>
        <taxon>Brachycera</taxon>
        <taxon>Muscomorpha</taxon>
        <taxon>Ephydroidea</taxon>
        <taxon>Drosophilidae</taxon>
        <taxon>Drosophila</taxon>
        <taxon>Hawaiian Drosophila</taxon>
    </lineage>
</organism>
<dbReference type="Proteomes" id="UP000001070">
    <property type="component" value="Unassembled WGS sequence"/>
</dbReference>
<dbReference type="OrthoDB" id="5282002at2759"/>
<dbReference type="InParanoid" id="B4J2X4"/>
<keyword evidence="2" id="KW-0863">Zinc-finger</keyword>
<protein>
    <submittedName>
        <fullName evidence="6">GH14830</fullName>
    </submittedName>
</protein>
<dbReference type="STRING" id="7222.B4J2X4"/>
<feature type="region of interest" description="Disordered" evidence="4">
    <location>
        <begin position="1"/>
        <end position="33"/>
    </location>
</feature>
<evidence type="ECO:0000256" key="2">
    <source>
        <dbReference type="ARBA" id="ARBA00022771"/>
    </source>
</evidence>
<keyword evidence="3" id="KW-0862">Zinc</keyword>
<dbReference type="PANTHER" id="PTHR28069">
    <property type="entry name" value="GH20023P"/>
    <property type="match status" value="1"/>
</dbReference>
<dbReference type="Pfam" id="PF20179">
    <property type="entry name" value="MSS51_C"/>
    <property type="match status" value="1"/>
</dbReference>
<sequence length="586" mass="66926">MHASHKKKTRARNRPRNKCNRSDQTSPKDVQDMPASVCDTVKIEPRTEPNNNAIAIIQSIIRKKLLAKTKNNNASCGSSSEVPSRSTNVVPLRKVATPPPKIPNDGKSDELNAFLKSIGNKLQKGSGEMLPTDALFSQLGKMLSMSPLIDSESSDEEAEYVEYIYKPRHYFITSLCNHCKVDLCNRQMLQCKHCALVHYCSAVHMREDQEHRQLCYGLRQLVERNGHDIFYKCGDFSGEQFRSYRIVSVRQVEQLINRKLTATEQEVLLFPFICGEAKCREHRCRKLAACVHCGEVAYCKDKPNHLSDSHRGWCGAYRLFKAFVVLQAKFGRLEPPLPDKVLRDLPISCSNTRQIFNKLNCSVADECEFAALTQISTGPLTAFFALKLCERLRSKELTIHLIGAEMEFEVDVFQKWEIFLLHILPAVKTLNVVFIGPELNTNNISLDQLSKIRCCRLCRKAQRTVQYHFENRLYHNYCSAPGFQSPDLVCFFNAGLYRATGYALEDTWPETMQASLNLKCPIVVTSYTKYEAPLDLSHFLNQSNRHLNVVLPPTTNPFRSEKPERNFISDDDAPFMFKNFQCFVVE</sequence>
<name>B4J2X4_DROGR</name>
<evidence type="ECO:0000256" key="3">
    <source>
        <dbReference type="ARBA" id="ARBA00022833"/>
    </source>
</evidence>
<dbReference type="AlphaFoldDB" id="B4J2X4"/>
<evidence type="ECO:0000256" key="1">
    <source>
        <dbReference type="ARBA" id="ARBA00022723"/>
    </source>
</evidence>
<dbReference type="InterPro" id="IPR032717">
    <property type="entry name" value="Mss51_Znf"/>
</dbReference>
<feature type="compositionally biased region" description="Basic residues" evidence="4">
    <location>
        <begin position="1"/>
        <end position="19"/>
    </location>
</feature>
<dbReference type="InterPro" id="IPR002893">
    <property type="entry name" value="Znf_MYND"/>
</dbReference>
<accession>B4J2X4</accession>
<dbReference type="KEGG" id="dgr:6556801"/>
<reference evidence="6 7" key="1">
    <citation type="journal article" date="2007" name="Nature">
        <title>Evolution of genes and genomes on the Drosophila phylogeny.</title>
        <authorList>
            <consortium name="Drosophila 12 Genomes Consortium"/>
            <person name="Clark A.G."/>
            <person name="Eisen M.B."/>
            <person name="Smith D.R."/>
            <person name="Bergman C.M."/>
            <person name="Oliver B."/>
            <person name="Markow T.A."/>
            <person name="Kaufman T.C."/>
            <person name="Kellis M."/>
            <person name="Gelbart W."/>
            <person name="Iyer V.N."/>
            <person name="Pollard D.A."/>
            <person name="Sackton T.B."/>
            <person name="Larracuente A.M."/>
            <person name="Singh N.D."/>
            <person name="Abad J.P."/>
            <person name="Abt D.N."/>
            <person name="Adryan B."/>
            <person name="Aguade M."/>
            <person name="Akashi H."/>
            <person name="Anderson W.W."/>
            <person name="Aquadro C.F."/>
            <person name="Ardell D.H."/>
            <person name="Arguello R."/>
            <person name="Artieri C.G."/>
            <person name="Barbash D.A."/>
            <person name="Barker D."/>
            <person name="Barsanti P."/>
            <person name="Batterham P."/>
            <person name="Batzoglou S."/>
            <person name="Begun D."/>
            <person name="Bhutkar A."/>
            <person name="Blanco E."/>
            <person name="Bosak S.A."/>
            <person name="Bradley R.K."/>
            <person name="Brand A.D."/>
            <person name="Brent M.R."/>
            <person name="Brooks A.N."/>
            <person name="Brown R.H."/>
            <person name="Butlin R.K."/>
            <person name="Caggese C."/>
            <person name="Calvi B.R."/>
            <person name="Bernardo de Carvalho A."/>
            <person name="Caspi A."/>
            <person name="Castrezana S."/>
            <person name="Celniker S.E."/>
            <person name="Chang J.L."/>
            <person name="Chapple C."/>
            <person name="Chatterji S."/>
            <person name="Chinwalla A."/>
            <person name="Civetta A."/>
            <person name="Clifton S.W."/>
            <person name="Comeron J.M."/>
            <person name="Costello J.C."/>
            <person name="Coyne J.A."/>
            <person name="Daub J."/>
            <person name="David R.G."/>
            <person name="Delcher A.L."/>
            <person name="Delehaunty K."/>
            <person name="Do C.B."/>
            <person name="Ebling H."/>
            <person name="Edwards K."/>
            <person name="Eickbush T."/>
            <person name="Evans J.D."/>
            <person name="Filipski A."/>
            <person name="Findeiss S."/>
            <person name="Freyhult E."/>
            <person name="Fulton L."/>
            <person name="Fulton R."/>
            <person name="Garcia A.C."/>
            <person name="Gardiner A."/>
            <person name="Garfield D.A."/>
            <person name="Garvin B.E."/>
            <person name="Gibson G."/>
            <person name="Gilbert D."/>
            <person name="Gnerre S."/>
            <person name="Godfrey J."/>
            <person name="Good R."/>
            <person name="Gotea V."/>
            <person name="Gravely B."/>
            <person name="Greenberg A.J."/>
            <person name="Griffiths-Jones S."/>
            <person name="Gross S."/>
            <person name="Guigo R."/>
            <person name="Gustafson E.A."/>
            <person name="Haerty W."/>
            <person name="Hahn M.W."/>
            <person name="Halligan D.L."/>
            <person name="Halpern A.L."/>
            <person name="Halter G.M."/>
            <person name="Han M.V."/>
            <person name="Heger A."/>
            <person name="Hillier L."/>
            <person name="Hinrichs A.S."/>
            <person name="Holmes I."/>
            <person name="Hoskins R.A."/>
            <person name="Hubisz M.J."/>
            <person name="Hultmark D."/>
            <person name="Huntley M.A."/>
            <person name="Jaffe D.B."/>
            <person name="Jagadeeshan S."/>
            <person name="Jeck W.R."/>
            <person name="Johnson J."/>
            <person name="Jones C.D."/>
            <person name="Jordan W.C."/>
            <person name="Karpen G.H."/>
            <person name="Kataoka E."/>
            <person name="Keightley P.D."/>
            <person name="Kheradpour P."/>
            <person name="Kirkness E.F."/>
            <person name="Koerich L.B."/>
            <person name="Kristiansen K."/>
            <person name="Kudrna D."/>
            <person name="Kulathinal R.J."/>
            <person name="Kumar S."/>
            <person name="Kwok R."/>
            <person name="Lander E."/>
            <person name="Langley C.H."/>
            <person name="Lapoint R."/>
            <person name="Lazzaro B.P."/>
            <person name="Lee S.J."/>
            <person name="Levesque L."/>
            <person name="Li R."/>
            <person name="Lin C.F."/>
            <person name="Lin M.F."/>
            <person name="Lindblad-Toh K."/>
            <person name="Llopart A."/>
            <person name="Long M."/>
            <person name="Low L."/>
            <person name="Lozovsky E."/>
            <person name="Lu J."/>
            <person name="Luo M."/>
            <person name="Machado C.A."/>
            <person name="Makalowski W."/>
            <person name="Marzo M."/>
            <person name="Matsuda M."/>
            <person name="Matzkin L."/>
            <person name="McAllister B."/>
            <person name="McBride C.S."/>
            <person name="McKernan B."/>
            <person name="McKernan K."/>
            <person name="Mendez-Lago M."/>
            <person name="Minx P."/>
            <person name="Mollenhauer M.U."/>
            <person name="Montooth K."/>
            <person name="Mount S.M."/>
            <person name="Mu X."/>
            <person name="Myers E."/>
            <person name="Negre B."/>
            <person name="Newfeld S."/>
            <person name="Nielsen R."/>
            <person name="Noor M.A."/>
            <person name="O'Grady P."/>
            <person name="Pachter L."/>
            <person name="Papaceit M."/>
            <person name="Parisi M.J."/>
            <person name="Parisi M."/>
            <person name="Parts L."/>
            <person name="Pedersen J.S."/>
            <person name="Pesole G."/>
            <person name="Phillippy A.M."/>
            <person name="Ponting C.P."/>
            <person name="Pop M."/>
            <person name="Porcelli D."/>
            <person name="Powell J.R."/>
            <person name="Prohaska S."/>
            <person name="Pruitt K."/>
            <person name="Puig M."/>
            <person name="Quesneville H."/>
            <person name="Ram K.R."/>
            <person name="Rand D."/>
            <person name="Rasmussen M.D."/>
            <person name="Reed L.K."/>
            <person name="Reenan R."/>
            <person name="Reily A."/>
            <person name="Remington K.A."/>
            <person name="Rieger T.T."/>
            <person name="Ritchie M.G."/>
            <person name="Robin C."/>
            <person name="Rogers Y.H."/>
            <person name="Rohde C."/>
            <person name="Rozas J."/>
            <person name="Rubenfield M.J."/>
            <person name="Ruiz A."/>
            <person name="Russo S."/>
            <person name="Salzberg S.L."/>
            <person name="Sanchez-Gracia A."/>
            <person name="Saranga D.J."/>
            <person name="Sato H."/>
            <person name="Schaeffer S.W."/>
            <person name="Schatz M.C."/>
            <person name="Schlenke T."/>
            <person name="Schwartz R."/>
            <person name="Segarra C."/>
            <person name="Singh R.S."/>
            <person name="Sirot L."/>
            <person name="Sirota M."/>
            <person name="Sisneros N.B."/>
            <person name="Smith C.D."/>
            <person name="Smith T.F."/>
            <person name="Spieth J."/>
            <person name="Stage D.E."/>
            <person name="Stark A."/>
            <person name="Stephan W."/>
            <person name="Strausberg R.L."/>
            <person name="Strempel S."/>
            <person name="Sturgill D."/>
            <person name="Sutton G."/>
            <person name="Sutton G.G."/>
            <person name="Tao W."/>
            <person name="Teichmann S."/>
            <person name="Tobari Y.N."/>
            <person name="Tomimura Y."/>
            <person name="Tsolas J.M."/>
            <person name="Valente V.L."/>
            <person name="Venter E."/>
            <person name="Venter J.C."/>
            <person name="Vicario S."/>
            <person name="Vieira F.G."/>
            <person name="Vilella A.J."/>
            <person name="Villasante A."/>
            <person name="Walenz B."/>
            <person name="Wang J."/>
            <person name="Wasserman M."/>
            <person name="Watts T."/>
            <person name="Wilson D."/>
            <person name="Wilson R.K."/>
            <person name="Wing R.A."/>
            <person name="Wolfner M.F."/>
            <person name="Wong A."/>
            <person name="Wong G.K."/>
            <person name="Wu C.I."/>
            <person name="Wu G."/>
            <person name="Yamamoto D."/>
            <person name="Yang H.P."/>
            <person name="Yang S.P."/>
            <person name="Yorke J.A."/>
            <person name="Yoshida K."/>
            <person name="Zdobnov E."/>
            <person name="Zhang P."/>
            <person name="Zhang Y."/>
            <person name="Zimin A.V."/>
            <person name="Baldwin J."/>
            <person name="Abdouelleil A."/>
            <person name="Abdulkadir J."/>
            <person name="Abebe A."/>
            <person name="Abera B."/>
            <person name="Abreu J."/>
            <person name="Acer S.C."/>
            <person name="Aftuck L."/>
            <person name="Alexander A."/>
            <person name="An P."/>
            <person name="Anderson E."/>
            <person name="Anderson S."/>
            <person name="Arachi H."/>
            <person name="Azer M."/>
            <person name="Bachantsang P."/>
            <person name="Barry A."/>
            <person name="Bayul T."/>
            <person name="Berlin A."/>
            <person name="Bessette D."/>
            <person name="Bloom T."/>
            <person name="Blye J."/>
            <person name="Boguslavskiy L."/>
            <person name="Bonnet C."/>
            <person name="Boukhgalter B."/>
            <person name="Bourzgui I."/>
            <person name="Brown A."/>
            <person name="Cahill P."/>
            <person name="Channer S."/>
            <person name="Cheshatsang Y."/>
            <person name="Chuda L."/>
            <person name="Citroen M."/>
            <person name="Collymore A."/>
            <person name="Cooke P."/>
            <person name="Costello M."/>
            <person name="D'Aco K."/>
            <person name="Daza R."/>
            <person name="De Haan G."/>
            <person name="DeGray S."/>
            <person name="DeMaso C."/>
            <person name="Dhargay N."/>
            <person name="Dooley K."/>
            <person name="Dooley E."/>
            <person name="Doricent M."/>
            <person name="Dorje P."/>
            <person name="Dorjee K."/>
            <person name="Dupes A."/>
            <person name="Elong R."/>
            <person name="Falk J."/>
            <person name="Farina A."/>
            <person name="Faro S."/>
            <person name="Ferguson D."/>
            <person name="Fisher S."/>
            <person name="Foley C.D."/>
            <person name="Franke A."/>
            <person name="Friedrich D."/>
            <person name="Gadbois L."/>
            <person name="Gearin G."/>
            <person name="Gearin C.R."/>
            <person name="Giannoukos G."/>
            <person name="Goode T."/>
            <person name="Graham J."/>
            <person name="Grandbois E."/>
            <person name="Grewal S."/>
            <person name="Gyaltsen K."/>
            <person name="Hafez N."/>
            <person name="Hagos B."/>
            <person name="Hall J."/>
            <person name="Henson C."/>
            <person name="Hollinger A."/>
            <person name="Honan T."/>
            <person name="Huard M.D."/>
            <person name="Hughes L."/>
            <person name="Hurhula B."/>
            <person name="Husby M.E."/>
            <person name="Kamat A."/>
            <person name="Kanga B."/>
            <person name="Kashin S."/>
            <person name="Khazanovich D."/>
            <person name="Kisner P."/>
            <person name="Lance K."/>
            <person name="Lara M."/>
            <person name="Lee W."/>
            <person name="Lennon N."/>
            <person name="Letendre F."/>
            <person name="LeVine R."/>
            <person name="Lipovsky A."/>
            <person name="Liu X."/>
            <person name="Liu J."/>
            <person name="Liu S."/>
            <person name="Lokyitsang T."/>
            <person name="Lokyitsang Y."/>
            <person name="Lubonja R."/>
            <person name="Lui A."/>
            <person name="MacDonald P."/>
            <person name="Magnisalis V."/>
            <person name="Maru K."/>
            <person name="Matthews C."/>
            <person name="McCusker W."/>
            <person name="McDonough S."/>
            <person name="Mehta T."/>
            <person name="Meldrim J."/>
            <person name="Meneus L."/>
            <person name="Mihai O."/>
            <person name="Mihalev A."/>
            <person name="Mihova T."/>
            <person name="Mittelman R."/>
            <person name="Mlenga V."/>
            <person name="Montmayeur A."/>
            <person name="Mulrain L."/>
            <person name="Navidi A."/>
            <person name="Naylor J."/>
            <person name="Negash T."/>
            <person name="Nguyen T."/>
            <person name="Nguyen N."/>
            <person name="Nicol R."/>
            <person name="Norbu C."/>
            <person name="Norbu N."/>
            <person name="Novod N."/>
            <person name="O'Neill B."/>
            <person name="Osman S."/>
            <person name="Markiewicz E."/>
            <person name="Oyono O.L."/>
            <person name="Patti C."/>
            <person name="Phunkhang P."/>
            <person name="Pierre F."/>
            <person name="Priest M."/>
            <person name="Raghuraman S."/>
            <person name="Rege F."/>
            <person name="Reyes R."/>
            <person name="Rise C."/>
            <person name="Rogov P."/>
            <person name="Ross K."/>
            <person name="Ryan E."/>
            <person name="Settipalli S."/>
            <person name="Shea T."/>
            <person name="Sherpa N."/>
            <person name="Shi L."/>
            <person name="Shih D."/>
            <person name="Sparrow T."/>
            <person name="Spaulding J."/>
            <person name="Stalker J."/>
            <person name="Stange-Thomann N."/>
            <person name="Stavropoulos S."/>
            <person name="Stone C."/>
            <person name="Strader C."/>
            <person name="Tesfaye S."/>
            <person name="Thomson T."/>
            <person name="Thoulutsang Y."/>
            <person name="Thoulutsang D."/>
            <person name="Topham K."/>
            <person name="Topping I."/>
            <person name="Tsamla T."/>
            <person name="Vassiliev H."/>
            <person name="Vo A."/>
            <person name="Wangchuk T."/>
            <person name="Wangdi T."/>
            <person name="Weiand M."/>
            <person name="Wilkinson J."/>
            <person name="Wilson A."/>
            <person name="Yadav S."/>
            <person name="Young G."/>
            <person name="Yu Q."/>
            <person name="Zembek L."/>
            <person name="Zhong D."/>
            <person name="Zimmer A."/>
            <person name="Zwirko Z."/>
            <person name="Jaffe D.B."/>
            <person name="Alvarez P."/>
            <person name="Brockman W."/>
            <person name="Butler J."/>
            <person name="Chin C."/>
            <person name="Gnerre S."/>
            <person name="Grabherr M."/>
            <person name="Kleber M."/>
            <person name="Mauceli E."/>
            <person name="MacCallum I."/>
        </authorList>
    </citation>
    <scope>NUCLEOTIDE SEQUENCE [LARGE SCALE GENOMIC DNA]</scope>
    <source>
        <strain evidence="7">Tucson 15287-2541.00</strain>
    </source>
</reference>
<dbReference type="PROSITE" id="PS01360">
    <property type="entry name" value="ZF_MYND_1"/>
    <property type="match status" value="1"/>
</dbReference>